<keyword evidence="1" id="KW-0472">Membrane</keyword>
<name>J9D2E0_EDHAE</name>
<reference evidence="3" key="2">
    <citation type="submission" date="2015-07" db="EMBL/GenBank/DDBJ databases">
        <title>Contrasting host-pathogen interactions and genome evolution in two generalist and specialist microsporidian pathogens of mosquitoes.</title>
        <authorList>
            <consortium name="The Broad Institute Genomics Platform"/>
            <consortium name="The Broad Institute Genome Sequencing Center for Infectious Disease"/>
            <person name="Cuomo C.A."/>
            <person name="Sanscrainte N.D."/>
            <person name="Goldberg J.M."/>
            <person name="Heiman D."/>
            <person name="Young S."/>
            <person name="Zeng Q."/>
            <person name="Becnel J.J."/>
            <person name="Birren B.W."/>
        </authorList>
    </citation>
    <scope>NUCLEOTIDE SEQUENCE [LARGE SCALE GENOMIC DNA]</scope>
    <source>
        <strain evidence="3">USNM 41457</strain>
    </source>
</reference>
<feature type="transmembrane region" description="Helical" evidence="1">
    <location>
        <begin position="54"/>
        <end position="75"/>
    </location>
</feature>
<dbReference type="HOGENOM" id="CLU_2196926_0_0_1"/>
<feature type="transmembrane region" description="Helical" evidence="1">
    <location>
        <begin position="13"/>
        <end position="33"/>
    </location>
</feature>
<evidence type="ECO:0008006" key="4">
    <source>
        <dbReference type="Google" id="ProtNLM"/>
    </source>
</evidence>
<keyword evidence="1" id="KW-0812">Transmembrane</keyword>
<keyword evidence="3" id="KW-1185">Reference proteome</keyword>
<gene>
    <name evidence="2" type="ORF">EDEG_03735</name>
</gene>
<sequence>MAILYFGFVFKQILLYNIIFFALIDKCIIYYFVFAQKKICLYSQAYKIYKFSNLEKKIVLIIEFVFFVSIITHQIKKLTFNTRIFYLKKNKSFKCAVKLVKSIFLILS</sequence>
<evidence type="ECO:0000256" key="1">
    <source>
        <dbReference type="SAM" id="Phobius"/>
    </source>
</evidence>
<dbReference type="AlphaFoldDB" id="J9D2E0"/>
<keyword evidence="1" id="KW-1133">Transmembrane helix</keyword>
<proteinExistence type="predicted"/>
<organism evidence="2 3">
    <name type="scientific">Edhazardia aedis (strain USNM 41457)</name>
    <name type="common">Microsporidian parasite</name>
    <dbReference type="NCBI Taxonomy" id="1003232"/>
    <lineage>
        <taxon>Eukaryota</taxon>
        <taxon>Fungi</taxon>
        <taxon>Fungi incertae sedis</taxon>
        <taxon>Microsporidia</taxon>
        <taxon>Edhazardia</taxon>
    </lineage>
</organism>
<evidence type="ECO:0000313" key="2">
    <source>
        <dbReference type="EMBL" id="EJW01744.1"/>
    </source>
</evidence>
<dbReference type="VEuPathDB" id="MicrosporidiaDB:EDEG_03735"/>
<accession>J9D2E0</accession>
<dbReference type="Proteomes" id="UP000003163">
    <property type="component" value="Unassembled WGS sequence"/>
</dbReference>
<dbReference type="EMBL" id="AFBI03000116">
    <property type="protein sequence ID" value="EJW01744.1"/>
    <property type="molecule type" value="Genomic_DNA"/>
</dbReference>
<evidence type="ECO:0000313" key="3">
    <source>
        <dbReference type="Proteomes" id="UP000003163"/>
    </source>
</evidence>
<reference evidence="2 3" key="1">
    <citation type="submission" date="2011-08" db="EMBL/GenBank/DDBJ databases">
        <authorList>
            <person name="Liu Z.J."/>
            <person name="Shi F.L."/>
            <person name="Lu J.Q."/>
            <person name="Li M."/>
            <person name="Wang Z.L."/>
        </authorList>
    </citation>
    <scope>NUCLEOTIDE SEQUENCE [LARGE SCALE GENOMIC DNA]</scope>
    <source>
        <strain evidence="2 3">USNM 41457</strain>
    </source>
</reference>
<dbReference type="InParanoid" id="J9D2E0"/>
<comment type="caution">
    <text evidence="2">The sequence shown here is derived from an EMBL/GenBank/DDBJ whole genome shotgun (WGS) entry which is preliminary data.</text>
</comment>
<protein>
    <recommendedName>
        <fullName evidence="4">Transmembrane protein</fullName>
    </recommendedName>
</protein>